<sequence length="379" mass="40710">MRLAAFIIASLLASAPTLGAEQAAQTPEQAKQQLAAAQSAIDEVQTWLLKANAQQSNEEKRLQNAVVALANSARELEGLAEQRRSLEGKLDELQRLISGQESALVAREQALGDVMRALHKQGDMSLARAFLSGQGPTNAARQLNYLSRITAAQRATLTLYKQALDELIQSQLQIESQRQELVRVQARSAAAQEKRVAETQEREAALAALTTSIKTQRGELEQLEMDKAGIQQLVEQLELAMRRIPAPEAGTRFASMKGKLSAPVKASIHARFGTDSNGVSRQGLTFDANSGESVLAVHSGRVVFADWLRGAGLLVIVDHGDSYMTLYGNNESLEVTAGVSIEAGEVVASAGRGAGENAGLHFEIRKGGIALNPEAWLSK</sequence>
<reference evidence="4 5" key="1">
    <citation type="submission" date="2015-10" db="EMBL/GenBank/DDBJ databases">
        <title>Metagenome-Assembled Genomes uncover a global brackish microbiome.</title>
        <authorList>
            <person name="Hugerth L.W."/>
            <person name="Larsson J."/>
            <person name="Alneberg J."/>
            <person name="Lindh M.V."/>
            <person name="Legrand C."/>
            <person name="Pinhassi J."/>
            <person name="Andersson A.F."/>
        </authorList>
    </citation>
    <scope>NUCLEOTIDE SEQUENCE [LARGE SCALE GENOMIC DNA]</scope>
    <source>
        <strain evidence="4">BACL4 MAG-120507-bin80</strain>
    </source>
</reference>
<evidence type="ECO:0000313" key="4">
    <source>
        <dbReference type="EMBL" id="KRO73152.1"/>
    </source>
</evidence>
<dbReference type="SUPFAM" id="SSF51261">
    <property type="entry name" value="Duplicated hybrid motif"/>
    <property type="match status" value="1"/>
</dbReference>
<dbReference type="Gene3D" id="6.10.250.3150">
    <property type="match status" value="1"/>
</dbReference>
<keyword evidence="2" id="KW-0732">Signal</keyword>
<dbReference type="PANTHER" id="PTHR21666">
    <property type="entry name" value="PEPTIDASE-RELATED"/>
    <property type="match status" value="1"/>
</dbReference>
<feature type="coiled-coil region" evidence="1">
    <location>
        <begin position="160"/>
        <end position="240"/>
    </location>
</feature>
<dbReference type="CDD" id="cd12797">
    <property type="entry name" value="M23_peptidase"/>
    <property type="match status" value="1"/>
</dbReference>
<dbReference type="AlphaFoldDB" id="A0A0R2SJ89"/>
<evidence type="ECO:0000256" key="2">
    <source>
        <dbReference type="SAM" id="SignalP"/>
    </source>
</evidence>
<dbReference type="InterPro" id="IPR016047">
    <property type="entry name" value="M23ase_b-sheet_dom"/>
</dbReference>
<dbReference type="Pfam" id="PF01551">
    <property type="entry name" value="Peptidase_M23"/>
    <property type="match status" value="1"/>
</dbReference>
<dbReference type="EMBL" id="LIBB01000024">
    <property type="protein sequence ID" value="KRO73152.1"/>
    <property type="molecule type" value="Genomic_DNA"/>
</dbReference>
<evidence type="ECO:0000256" key="1">
    <source>
        <dbReference type="SAM" id="Coils"/>
    </source>
</evidence>
<name>A0A0R2SJ89_9GAMM</name>
<comment type="caution">
    <text evidence="4">The sequence shown here is derived from an EMBL/GenBank/DDBJ whole genome shotgun (WGS) entry which is preliminary data.</text>
</comment>
<gene>
    <name evidence="4" type="ORF">ABR69_10045</name>
</gene>
<feature type="signal peptide" evidence="2">
    <location>
        <begin position="1"/>
        <end position="19"/>
    </location>
</feature>
<dbReference type="GO" id="GO:0004222">
    <property type="term" value="F:metalloendopeptidase activity"/>
    <property type="evidence" value="ECO:0007669"/>
    <property type="project" value="TreeGrafter"/>
</dbReference>
<evidence type="ECO:0000313" key="5">
    <source>
        <dbReference type="Proteomes" id="UP000051934"/>
    </source>
</evidence>
<dbReference type="PANTHER" id="PTHR21666:SF270">
    <property type="entry name" value="MUREIN HYDROLASE ACTIVATOR ENVC"/>
    <property type="match status" value="1"/>
</dbReference>
<keyword evidence="1" id="KW-0175">Coiled coil</keyword>
<accession>A0A0R2SJ89</accession>
<proteinExistence type="predicted"/>
<dbReference type="InterPro" id="IPR050570">
    <property type="entry name" value="Cell_wall_metabolism_enzyme"/>
</dbReference>
<feature type="chain" id="PRO_5006586963" description="M23ase beta-sheet core domain-containing protein" evidence="2">
    <location>
        <begin position="20"/>
        <end position="379"/>
    </location>
</feature>
<organism evidence="4 5">
    <name type="scientific">OM182 bacterium BACL3 MAG-120507-bin80</name>
    <dbReference type="NCBI Taxonomy" id="1655577"/>
    <lineage>
        <taxon>Bacteria</taxon>
        <taxon>Pseudomonadati</taxon>
        <taxon>Pseudomonadota</taxon>
        <taxon>Gammaproteobacteria</taxon>
        <taxon>OMG group</taxon>
        <taxon>OM182 clade</taxon>
    </lineage>
</organism>
<protein>
    <recommendedName>
        <fullName evidence="3">M23ase beta-sheet core domain-containing protein</fullName>
    </recommendedName>
</protein>
<evidence type="ECO:0000259" key="3">
    <source>
        <dbReference type="Pfam" id="PF01551"/>
    </source>
</evidence>
<dbReference type="Gene3D" id="2.70.70.10">
    <property type="entry name" value="Glucose Permease (Domain IIA)"/>
    <property type="match status" value="1"/>
</dbReference>
<dbReference type="Proteomes" id="UP000051934">
    <property type="component" value="Unassembled WGS sequence"/>
</dbReference>
<feature type="coiled-coil region" evidence="1">
    <location>
        <begin position="69"/>
        <end position="103"/>
    </location>
</feature>
<dbReference type="InterPro" id="IPR011055">
    <property type="entry name" value="Dup_hybrid_motif"/>
</dbReference>
<feature type="domain" description="M23ase beta-sheet core" evidence="3">
    <location>
        <begin position="281"/>
        <end position="373"/>
    </location>
</feature>